<dbReference type="EMBL" id="NBSH01000001">
    <property type="protein sequence ID" value="ORX41306.1"/>
    <property type="molecule type" value="Genomic_DNA"/>
</dbReference>
<sequence>MQFAYQIAEDIASGRQTCESLVIQCLERIEADNIKGRKLQALISVCPKDIVLALAKQRDTEVRSGKSQGPLHGVPIVIKDAIVTGPELGMTNTAGTEVIKAMKAKRNSDIVDRLLEAGLIILGKSNMTELCGLKDASTPMGYSTVGGQTLSTFRQEGLSEKDQPIAGGSSSGSAVSIAAGFVPLAIGSETSGSNVFPASVSDVYGLTLSAGRVSTTGIWRISNSFDRIGVMAGCPGDLRKLAEVICSDSIIVRDQVSLGDNLNFKVGVLDPTWGTWGQEWKQKWEKQKEPYEAFVKSLEAICERVVYPLHLDEPNHLNLSGNGLHQVALYECNTVVKGYLDQFENGGVTDMAAIVQWNKDHAELAMPKEHPGQSMLEDCLKLSTQMTPEIHRETIDQVKNLAGPKGVEKVMHEMGIDLIVSNSDATLVSYAAWLGWPIATIPTGWRKENGQPCGVFVLARANQEDLLLKFMQAVRDSQT</sequence>
<gene>
    <name evidence="2" type="ORF">BD324DRAFT_614075</name>
</gene>
<evidence type="ECO:0000259" key="1">
    <source>
        <dbReference type="Pfam" id="PF01425"/>
    </source>
</evidence>
<comment type="caution">
    <text evidence="2">The sequence shown here is derived from an EMBL/GenBank/DDBJ whole genome shotgun (WGS) entry which is preliminary data.</text>
</comment>
<keyword evidence="3" id="KW-1185">Reference proteome</keyword>
<dbReference type="Proteomes" id="UP000193218">
    <property type="component" value="Unassembled WGS sequence"/>
</dbReference>
<reference evidence="2 3" key="1">
    <citation type="submission" date="2017-03" db="EMBL/GenBank/DDBJ databases">
        <title>Widespread Adenine N6-methylation of Active Genes in Fungi.</title>
        <authorList>
            <consortium name="DOE Joint Genome Institute"/>
            <person name="Mondo S.J."/>
            <person name="Dannebaum R.O."/>
            <person name="Kuo R.C."/>
            <person name="Louie K.B."/>
            <person name="Bewick A.J."/>
            <person name="Labutti K."/>
            <person name="Haridas S."/>
            <person name="Kuo A."/>
            <person name="Salamov A."/>
            <person name="Ahrendt S.R."/>
            <person name="Lau R."/>
            <person name="Bowen B.P."/>
            <person name="Lipzen A."/>
            <person name="Sullivan W."/>
            <person name="Andreopoulos W.B."/>
            <person name="Clum A."/>
            <person name="Lindquist E."/>
            <person name="Daum C."/>
            <person name="Northen T.R."/>
            <person name="Ramamoorthy G."/>
            <person name="Schmitz R.J."/>
            <person name="Gryganskyi A."/>
            <person name="Culley D."/>
            <person name="Magnuson J."/>
            <person name="James T.Y."/>
            <person name="O'Malley M.A."/>
            <person name="Stajich J.E."/>
            <person name="Spatafora J.W."/>
            <person name="Visel A."/>
            <person name="Grigoriev I.V."/>
        </authorList>
    </citation>
    <scope>NUCLEOTIDE SEQUENCE [LARGE SCALE GENOMIC DNA]</scope>
    <source>
        <strain evidence="2 3">NRRL Y-17943</strain>
    </source>
</reference>
<dbReference type="Gene3D" id="3.90.1300.10">
    <property type="entry name" value="Amidase signature (AS) domain"/>
    <property type="match status" value="1"/>
</dbReference>
<proteinExistence type="predicted"/>
<dbReference type="Pfam" id="PF01425">
    <property type="entry name" value="Amidase"/>
    <property type="match status" value="1"/>
</dbReference>
<dbReference type="PANTHER" id="PTHR42678:SF34">
    <property type="entry name" value="OS04G0183300 PROTEIN"/>
    <property type="match status" value="1"/>
</dbReference>
<accession>A0A1Y1UV05</accession>
<dbReference type="RefSeq" id="XP_021874985.1">
    <property type="nucleotide sequence ID" value="XM_022014557.1"/>
</dbReference>
<dbReference type="AlphaFoldDB" id="A0A1Y1UV05"/>
<dbReference type="STRING" id="4999.A0A1Y1UV05"/>
<dbReference type="SUPFAM" id="SSF75304">
    <property type="entry name" value="Amidase signature (AS) enzymes"/>
    <property type="match status" value="1"/>
</dbReference>
<name>A0A1Y1UV05_9TREE</name>
<dbReference type="PANTHER" id="PTHR42678">
    <property type="entry name" value="AMIDASE"/>
    <property type="match status" value="1"/>
</dbReference>
<dbReference type="GeneID" id="33556365"/>
<protein>
    <submittedName>
        <fullName evidence="2">Amidase signature domain-containing protein</fullName>
    </submittedName>
</protein>
<evidence type="ECO:0000313" key="2">
    <source>
        <dbReference type="EMBL" id="ORX41306.1"/>
    </source>
</evidence>
<dbReference type="InParanoid" id="A0A1Y1UV05"/>
<organism evidence="2 3">
    <name type="scientific">Kockovaella imperatae</name>
    <dbReference type="NCBI Taxonomy" id="4999"/>
    <lineage>
        <taxon>Eukaryota</taxon>
        <taxon>Fungi</taxon>
        <taxon>Dikarya</taxon>
        <taxon>Basidiomycota</taxon>
        <taxon>Agaricomycotina</taxon>
        <taxon>Tremellomycetes</taxon>
        <taxon>Tremellales</taxon>
        <taxon>Cuniculitremaceae</taxon>
        <taxon>Kockovaella</taxon>
    </lineage>
</organism>
<dbReference type="OrthoDB" id="566138at2759"/>
<evidence type="ECO:0000313" key="3">
    <source>
        <dbReference type="Proteomes" id="UP000193218"/>
    </source>
</evidence>
<feature type="domain" description="Amidase" evidence="1">
    <location>
        <begin position="24"/>
        <end position="468"/>
    </location>
</feature>
<dbReference type="InterPro" id="IPR023631">
    <property type="entry name" value="Amidase_dom"/>
</dbReference>
<dbReference type="InterPro" id="IPR036928">
    <property type="entry name" value="AS_sf"/>
</dbReference>